<protein>
    <submittedName>
        <fullName evidence="7">Membrane protein involved in the export of O-antigen and teichoic acid</fullName>
    </submittedName>
</protein>
<keyword evidence="3 6" id="KW-0812">Transmembrane</keyword>
<evidence type="ECO:0000256" key="2">
    <source>
        <dbReference type="ARBA" id="ARBA00022475"/>
    </source>
</evidence>
<gene>
    <name evidence="7" type="ORF">MTAB308_4482</name>
</gene>
<comment type="subcellular location">
    <subcellularLocation>
        <location evidence="1">Cell membrane</location>
        <topology evidence="1">Multi-pass membrane protein</topology>
    </subcellularLocation>
</comment>
<evidence type="ECO:0000313" key="8">
    <source>
        <dbReference type="Proteomes" id="UP000241595"/>
    </source>
</evidence>
<evidence type="ECO:0000256" key="3">
    <source>
        <dbReference type="ARBA" id="ARBA00022692"/>
    </source>
</evidence>
<feature type="transmembrane region" description="Helical" evidence="6">
    <location>
        <begin position="433"/>
        <end position="452"/>
    </location>
</feature>
<evidence type="ECO:0000256" key="1">
    <source>
        <dbReference type="ARBA" id="ARBA00004651"/>
    </source>
</evidence>
<feature type="transmembrane region" description="Helical" evidence="6">
    <location>
        <begin position="342"/>
        <end position="362"/>
    </location>
</feature>
<evidence type="ECO:0000256" key="6">
    <source>
        <dbReference type="SAM" id="Phobius"/>
    </source>
</evidence>
<dbReference type="PANTHER" id="PTHR30250">
    <property type="entry name" value="PST FAMILY PREDICTED COLANIC ACID TRANSPORTER"/>
    <property type="match status" value="1"/>
</dbReference>
<feature type="transmembrane region" description="Helical" evidence="6">
    <location>
        <begin position="399"/>
        <end position="421"/>
    </location>
</feature>
<dbReference type="PANTHER" id="PTHR30250:SF11">
    <property type="entry name" value="O-ANTIGEN TRANSPORTER-RELATED"/>
    <property type="match status" value="1"/>
</dbReference>
<dbReference type="EMBL" id="FTRV01000015">
    <property type="protein sequence ID" value="SPM30971.1"/>
    <property type="molecule type" value="Genomic_DNA"/>
</dbReference>
<feature type="transmembrane region" description="Helical" evidence="6">
    <location>
        <begin position="227"/>
        <end position="245"/>
    </location>
</feature>
<sequence>MVRESTIEPAVAAPAVASVPRSRIAHAFSVQLICRALGMLASVVSVAMTARYLGPGRYGELTIAVAFVGMWASLADLGIGTVIVRRVTSGTGDLERLVRVNSGLSLVYCLPLAAAAAGTGLLLYRDADVRVMLVVLSGQLLMLTMTTRFEPVFLSTVRFSAVAISDVAGRLGTLAMVSYLVAVRADVVWFAVAQLIPPALQLLIQGSAAARHISLRPIFAPREVADLLRESIFPIGVAVVGVLYWRTDGVILSKVSTHSEVGVYGLAYTVAFNTLVVSMFFLKATLSTATELFSRSVEAFSAFLRRCVELMYFVGVPVAVVGALLARPLIELFGAREFVERGAPALAMLFVAVALRFVTGTLGQGLFACHQQKFLFRLSIATLAFNIALNLALDKPFGAVGAGLALVGTELFGMVIASWWLRRTCDYRTPVAFLLRLLVPTGACVAVALLLVGHHVALVVTASAAVYLVTSVTIGPFTWSSLRTQLTALRQRKVVA</sequence>
<reference evidence="7 8" key="1">
    <citation type="submission" date="2017-01" db="EMBL/GenBank/DDBJ databases">
        <authorList>
            <consortium name="Urmite Genomes"/>
        </authorList>
    </citation>
    <scope>NUCLEOTIDE SEQUENCE [LARGE SCALE GENOMIC DNA]</scope>
    <source>
        <strain evidence="7 8">AB308</strain>
    </source>
</reference>
<feature type="transmembrane region" description="Helical" evidence="6">
    <location>
        <begin position="265"/>
        <end position="286"/>
    </location>
</feature>
<feature type="transmembrane region" description="Helical" evidence="6">
    <location>
        <begin position="32"/>
        <end position="50"/>
    </location>
</feature>
<dbReference type="AlphaFoldDB" id="A0A2U3NHG9"/>
<dbReference type="Pfam" id="PF13440">
    <property type="entry name" value="Polysacc_synt_3"/>
    <property type="match status" value="1"/>
</dbReference>
<evidence type="ECO:0000313" key="7">
    <source>
        <dbReference type="EMBL" id="SPM30971.1"/>
    </source>
</evidence>
<keyword evidence="2" id="KW-1003">Cell membrane</keyword>
<dbReference type="OrthoDB" id="3742809at2"/>
<dbReference type="STRING" id="1841859.GCA_900157385_04483"/>
<keyword evidence="8" id="KW-1185">Reference proteome</keyword>
<evidence type="ECO:0000256" key="5">
    <source>
        <dbReference type="ARBA" id="ARBA00023136"/>
    </source>
</evidence>
<accession>A0A2U3NHG9</accession>
<keyword evidence="4 6" id="KW-1133">Transmembrane helix</keyword>
<name>A0A2U3NHG9_9MYCO</name>
<dbReference type="Proteomes" id="UP000241595">
    <property type="component" value="Unassembled WGS sequence"/>
</dbReference>
<dbReference type="GO" id="GO:0005886">
    <property type="term" value="C:plasma membrane"/>
    <property type="evidence" value="ECO:0007669"/>
    <property type="project" value="UniProtKB-SubCell"/>
</dbReference>
<feature type="transmembrane region" description="Helical" evidence="6">
    <location>
        <begin position="374"/>
        <end position="393"/>
    </location>
</feature>
<proteinExistence type="predicted"/>
<feature type="transmembrane region" description="Helical" evidence="6">
    <location>
        <begin position="307"/>
        <end position="330"/>
    </location>
</feature>
<evidence type="ECO:0000256" key="4">
    <source>
        <dbReference type="ARBA" id="ARBA00022989"/>
    </source>
</evidence>
<dbReference type="RefSeq" id="WP_077102293.1">
    <property type="nucleotide sequence ID" value="NZ_LT717701.1"/>
</dbReference>
<dbReference type="InterPro" id="IPR050833">
    <property type="entry name" value="Poly_Biosynth_Transport"/>
</dbReference>
<feature type="transmembrane region" description="Helical" evidence="6">
    <location>
        <begin position="458"/>
        <end position="482"/>
    </location>
</feature>
<keyword evidence="5 6" id="KW-0472">Membrane</keyword>
<organism evidence="7 8">
    <name type="scientific">Mycobacterium terramassiliense</name>
    <dbReference type="NCBI Taxonomy" id="1841859"/>
    <lineage>
        <taxon>Bacteria</taxon>
        <taxon>Bacillati</taxon>
        <taxon>Actinomycetota</taxon>
        <taxon>Actinomycetes</taxon>
        <taxon>Mycobacteriales</taxon>
        <taxon>Mycobacteriaceae</taxon>
        <taxon>Mycobacterium</taxon>
    </lineage>
</organism>
<feature type="transmembrane region" description="Helical" evidence="6">
    <location>
        <begin position="105"/>
        <end position="124"/>
    </location>
</feature>
<feature type="transmembrane region" description="Helical" evidence="6">
    <location>
        <begin position="62"/>
        <end position="84"/>
    </location>
</feature>